<evidence type="ECO:0000256" key="16">
    <source>
        <dbReference type="ARBA" id="ARBA00023242"/>
    </source>
</evidence>
<keyword evidence="16" id="KW-0539">Nucleus</keyword>
<dbReference type="SUPFAM" id="SSF68906">
    <property type="entry name" value="SAP domain"/>
    <property type="match status" value="1"/>
</dbReference>
<protein>
    <recommendedName>
        <fullName evidence="5">ATP-dependent DNA helicase II subunit 1</fullName>
        <ecNumber evidence="4">3.6.4.12</ecNumber>
    </recommendedName>
    <alternativeName>
        <fullName evidence="18">ATP-dependent DNA helicase II subunit Ku70</fullName>
    </alternativeName>
</protein>
<dbReference type="InterPro" id="IPR005160">
    <property type="entry name" value="Ku_C"/>
</dbReference>
<dbReference type="CDD" id="cd01458">
    <property type="entry name" value="vWA_ku"/>
    <property type="match status" value="1"/>
</dbReference>
<evidence type="ECO:0000256" key="20">
    <source>
        <dbReference type="SAM" id="MobiDB-lite"/>
    </source>
</evidence>
<dbReference type="Pfam" id="PF03730">
    <property type="entry name" value="Ku_C"/>
    <property type="match status" value="1"/>
</dbReference>
<dbReference type="InterPro" id="IPR047087">
    <property type="entry name" value="KU70_core_dom"/>
</dbReference>
<evidence type="ECO:0000256" key="14">
    <source>
        <dbReference type="ARBA" id="ARBA00023172"/>
    </source>
</evidence>
<dbReference type="PANTHER" id="PTHR12604:SF2">
    <property type="entry name" value="X-RAY REPAIR CROSS-COMPLEMENTING PROTEIN 6"/>
    <property type="match status" value="1"/>
</dbReference>
<dbReference type="Gene3D" id="1.10.720.30">
    <property type="entry name" value="SAP domain"/>
    <property type="match status" value="1"/>
</dbReference>
<dbReference type="Pfam" id="PF03731">
    <property type="entry name" value="Ku_N"/>
    <property type="match status" value="1"/>
</dbReference>
<dbReference type="CDD" id="cd00788">
    <property type="entry name" value="KU70"/>
    <property type="match status" value="1"/>
</dbReference>
<evidence type="ECO:0000259" key="21">
    <source>
        <dbReference type="PROSITE" id="PS50800"/>
    </source>
</evidence>
<feature type="region of interest" description="Disordered" evidence="20">
    <location>
        <begin position="1"/>
        <end position="27"/>
    </location>
</feature>
<comment type="similarity">
    <text evidence="3">Belongs to the ku70 family.</text>
</comment>
<comment type="subcellular location">
    <subcellularLocation>
        <location evidence="2">Chromosome</location>
        <location evidence="2">Telomere</location>
    </subcellularLocation>
    <subcellularLocation>
        <location evidence="1">Nucleus</location>
    </subcellularLocation>
</comment>
<feature type="region of interest" description="Disordered" evidence="20">
    <location>
        <begin position="565"/>
        <end position="605"/>
    </location>
</feature>
<dbReference type="Pfam" id="PF02735">
    <property type="entry name" value="Ku"/>
    <property type="match status" value="1"/>
</dbReference>
<dbReference type="NCBIfam" id="TIGR00578">
    <property type="entry name" value="ku70"/>
    <property type="match status" value="1"/>
</dbReference>
<evidence type="ECO:0000256" key="11">
    <source>
        <dbReference type="ARBA" id="ARBA00022840"/>
    </source>
</evidence>
<organism evidence="22 23">
    <name type="scientific">Phialemonium thermophilum</name>
    <dbReference type="NCBI Taxonomy" id="223376"/>
    <lineage>
        <taxon>Eukaryota</taxon>
        <taxon>Fungi</taxon>
        <taxon>Dikarya</taxon>
        <taxon>Ascomycota</taxon>
        <taxon>Pezizomycotina</taxon>
        <taxon>Sordariomycetes</taxon>
        <taxon>Sordariomycetidae</taxon>
        <taxon>Cephalothecales</taxon>
        <taxon>Cephalothecaceae</taxon>
        <taxon>Phialemonium</taxon>
    </lineage>
</organism>
<evidence type="ECO:0000256" key="2">
    <source>
        <dbReference type="ARBA" id="ARBA00004574"/>
    </source>
</evidence>
<evidence type="ECO:0000256" key="18">
    <source>
        <dbReference type="ARBA" id="ARBA00031811"/>
    </source>
</evidence>
<evidence type="ECO:0000256" key="12">
    <source>
        <dbReference type="ARBA" id="ARBA00022895"/>
    </source>
</evidence>
<dbReference type="SUPFAM" id="SSF100939">
    <property type="entry name" value="SPOC domain-like"/>
    <property type="match status" value="1"/>
</dbReference>
<proteinExistence type="inferred from homology"/>
<dbReference type="InterPro" id="IPR036361">
    <property type="entry name" value="SAP_dom_sf"/>
</dbReference>
<comment type="caution">
    <text evidence="22">The sequence shown here is derived from an EMBL/GenBank/DDBJ whole genome shotgun (WGS) entry which is preliminary data.</text>
</comment>
<evidence type="ECO:0000313" key="22">
    <source>
        <dbReference type="EMBL" id="KAL1883773.1"/>
    </source>
</evidence>
<evidence type="ECO:0000256" key="5">
    <source>
        <dbReference type="ARBA" id="ARBA00021796"/>
    </source>
</evidence>
<comment type="catalytic activity">
    <reaction evidence="19">
        <text>ATP + H2O = ADP + phosphate + H(+)</text>
        <dbReference type="Rhea" id="RHEA:13065"/>
        <dbReference type="ChEBI" id="CHEBI:15377"/>
        <dbReference type="ChEBI" id="CHEBI:15378"/>
        <dbReference type="ChEBI" id="CHEBI:30616"/>
        <dbReference type="ChEBI" id="CHEBI:43474"/>
        <dbReference type="ChEBI" id="CHEBI:456216"/>
        <dbReference type="EC" id="3.6.4.12"/>
    </reaction>
</comment>
<dbReference type="SMART" id="SM00513">
    <property type="entry name" value="SAP"/>
    <property type="match status" value="1"/>
</dbReference>
<dbReference type="EC" id="3.6.4.12" evidence="4"/>
<evidence type="ECO:0000256" key="7">
    <source>
        <dbReference type="ARBA" id="ARBA00022741"/>
    </source>
</evidence>
<feature type="compositionally biased region" description="Basic and acidic residues" evidence="20">
    <location>
        <begin position="1"/>
        <end position="13"/>
    </location>
</feature>
<gene>
    <name evidence="22" type="ORF">VTK73DRAFT_8309</name>
</gene>
<dbReference type="InterPro" id="IPR016194">
    <property type="entry name" value="SPOC-like_C_dom_sf"/>
</dbReference>
<dbReference type="EMBL" id="JAZHXJ010000006">
    <property type="protein sequence ID" value="KAL1883773.1"/>
    <property type="molecule type" value="Genomic_DNA"/>
</dbReference>
<sequence>MAWGGDEDRRDGVPEAEEEDEIDETDYRTQKDAVLFAIDVSDSMARPPPAGDGKKAEDSALSAALKSAYQLMQQRIISQPKDMMGVLLFGTRRSRFRDDAGGRNAYPHCYLLIDLDVPAAEDVKKLKSLVEEGEDPDNALEPSPEPVAMSNVLFCANQIFTTNAPNFGSRRLFIITDKDDPHPGDKQARSAAAVRAKDLHDLGVTIELFPISHDDRKFDLSKFYDDVVYRDPDADPGSAEEIKTSKSGDGLSLLHSLISNINSKQTAKRAYFSNLPFDIAPGLRISIKGYHVLHRQVPARTCYVWLGGEVAQLAVGETTKLDSDARTVEKAEVKKAYKFGGEFVYFDPEELKSLKSFGETGLRIIGFKPRSLLPGWASVKKSTFIFPSEEGYVGSTRVFSALWQKLLRDKKMGIAWFISRSNANPILVAVMPSRNPDDEESGTPFLPAGLWLYPLPFADDIRNADLRPTKRCSDSVIDQMRVIVQNLQLPKAMYNPTKYPNPSLQWHYRILQTLALEEEVPEQPEDATIPRYKAINKRVGGYIVDWDREVAAEAKKLLESRAIKREAEDEDDEEPRPSKKAKPAKPTATSKKSPGSMNDAELRAAVDQDSLKKLTVVELKDVLASRGLSISGKKADLVERLEQWVEEHT</sequence>
<evidence type="ECO:0000256" key="4">
    <source>
        <dbReference type="ARBA" id="ARBA00012551"/>
    </source>
</evidence>
<keyword evidence="13" id="KW-0238">DNA-binding</keyword>
<keyword evidence="10" id="KW-0347">Helicase</keyword>
<keyword evidence="11" id="KW-0067">ATP-binding</keyword>
<dbReference type="Gene3D" id="2.40.290.10">
    <property type="match status" value="1"/>
</dbReference>
<dbReference type="Gene3D" id="3.40.50.410">
    <property type="entry name" value="von Willebrand factor, type A domain"/>
    <property type="match status" value="1"/>
</dbReference>
<dbReference type="PIRSF" id="PIRSF003033">
    <property type="entry name" value="Ku70"/>
    <property type="match status" value="1"/>
</dbReference>
<evidence type="ECO:0000256" key="15">
    <source>
        <dbReference type="ARBA" id="ARBA00023204"/>
    </source>
</evidence>
<keyword evidence="8" id="KW-0227">DNA damage</keyword>
<keyword evidence="15" id="KW-0234">DNA repair</keyword>
<accession>A0ABR3Y6U5</accession>
<keyword evidence="14" id="KW-0233">DNA recombination</keyword>
<keyword evidence="6" id="KW-0158">Chromosome</keyword>
<dbReference type="Pfam" id="PF02037">
    <property type="entry name" value="SAP"/>
    <property type="match status" value="1"/>
</dbReference>
<dbReference type="InterPro" id="IPR005161">
    <property type="entry name" value="Ku_N"/>
</dbReference>
<evidence type="ECO:0000256" key="13">
    <source>
        <dbReference type="ARBA" id="ARBA00023125"/>
    </source>
</evidence>
<name>A0ABR3Y6U5_9PEZI</name>
<feature type="compositionally biased region" description="Acidic residues" evidence="20">
    <location>
        <begin position="14"/>
        <end position="24"/>
    </location>
</feature>
<dbReference type="InterPro" id="IPR027388">
    <property type="entry name" value="Ku70_bridge/pillars_dom_sf"/>
</dbReference>
<dbReference type="InterPro" id="IPR006165">
    <property type="entry name" value="Ku70"/>
</dbReference>
<dbReference type="PANTHER" id="PTHR12604">
    <property type="entry name" value="KU AUTOANTIGEN DNA HELICASE"/>
    <property type="match status" value="1"/>
</dbReference>
<comment type="function">
    <text evidence="17">Single-stranded DNA-dependent ATP-dependent helicase. Involved in non-homologous end joining (NHEJ) DNA double strand break repair. DNA-binding is sequence-independent but has a high affinity to nicks in double-stranded DNA and to the ends of duplex DNA. Binds to naturally occurring chromosomal ends, and therefore provides chromosomal end protection. Required also for telomere recombination to repair telomeric ends in the absence of telomerase. KU70, of the KU70/KU80 heterodimer, binds to the stem loop of TLC1, the RNA component of telomerase. Involved in telomere maintenance. Interacts with telomeric repeats and subtelomeric sequences thereby controlling telomere length and protecting against subtelomeric rearrangement. Maintains telomeric chromatin, which is involved in silencing the expression of genes located at the telomere. Required for mating-type switching.</text>
</comment>
<keyword evidence="12" id="KW-0779">Telomere</keyword>
<keyword evidence="9" id="KW-0378">Hydrolase</keyword>
<evidence type="ECO:0000256" key="3">
    <source>
        <dbReference type="ARBA" id="ARBA00005240"/>
    </source>
</evidence>
<evidence type="ECO:0000256" key="10">
    <source>
        <dbReference type="ARBA" id="ARBA00022806"/>
    </source>
</evidence>
<keyword evidence="23" id="KW-1185">Reference proteome</keyword>
<evidence type="ECO:0000256" key="6">
    <source>
        <dbReference type="ARBA" id="ARBA00022454"/>
    </source>
</evidence>
<dbReference type="SUPFAM" id="SSF53300">
    <property type="entry name" value="vWA-like"/>
    <property type="match status" value="1"/>
</dbReference>
<evidence type="ECO:0000256" key="17">
    <source>
        <dbReference type="ARBA" id="ARBA00024890"/>
    </source>
</evidence>
<evidence type="ECO:0000256" key="8">
    <source>
        <dbReference type="ARBA" id="ARBA00022763"/>
    </source>
</evidence>
<evidence type="ECO:0000256" key="19">
    <source>
        <dbReference type="ARBA" id="ARBA00047995"/>
    </source>
</evidence>
<dbReference type="Gene3D" id="1.10.1600.10">
    <property type="match status" value="1"/>
</dbReference>
<evidence type="ECO:0000256" key="1">
    <source>
        <dbReference type="ARBA" id="ARBA00004123"/>
    </source>
</evidence>
<reference evidence="22 23" key="1">
    <citation type="journal article" date="2024" name="Commun. Biol.">
        <title>Comparative genomic analysis of thermophilic fungi reveals convergent evolutionary adaptations and gene losses.</title>
        <authorList>
            <person name="Steindorff A.S."/>
            <person name="Aguilar-Pontes M.V."/>
            <person name="Robinson A.J."/>
            <person name="Andreopoulos B."/>
            <person name="LaButti K."/>
            <person name="Kuo A."/>
            <person name="Mondo S."/>
            <person name="Riley R."/>
            <person name="Otillar R."/>
            <person name="Haridas S."/>
            <person name="Lipzen A."/>
            <person name="Grimwood J."/>
            <person name="Schmutz J."/>
            <person name="Clum A."/>
            <person name="Reid I.D."/>
            <person name="Moisan M.C."/>
            <person name="Butler G."/>
            <person name="Nguyen T.T.M."/>
            <person name="Dewar K."/>
            <person name="Conant G."/>
            <person name="Drula E."/>
            <person name="Henrissat B."/>
            <person name="Hansel C."/>
            <person name="Singer S."/>
            <person name="Hutchinson M.I."/>
            <person name="de Vries R.P."/>
            <person name="Natvig D.O."/>
            <person name="Powell A.J."/>
            <person name="Tsang A."/>
            <person name="Grigoriev I.V."/>
        </authorList>
    </citation>
    <scope>NUCLEOTIDE SEQUENCE [LARGE SCALE GENOMIC DNA]</scope>
    <source>
        <strain evidence="22 23">ATCC 24622</strain>
    </source>
</reference>
<evidence type="ECO:0000256" key="9">
    <source>
        <dbReference type="ARBA" id="ARBA00022801"/>
    </source>
</evidence>
<dbReference type="InterPro" id="IPR036465">
    <property type="entry name" value="vWFA_dom_sf"/>
</dbReference>
<dbReference type="Gene3D" id="4.10.970.10">
    <property type="entry name" value="Ku70, bridge and pillars"/>
    <property type="match status" value="1"/>
</dbReference>
<evidence type="ECO:0000313" key="23">
    <source>
        <dbReference type="Proteomes" id="UP001586593"/>
    </source>
</evidence>
<keyword evidence="7" id="KW-0547">Nucleotide-binding</keyword>
<dbReference type="PROSITE" id="PS50800">
    <property type="entry name" value="SAP"/>
    <property type="match status" value="1"/>
</dbReference>
<feature type="compositionally biased region" description="Low complexity" evidence="20">
    <location>
        <begin position="584"/>
        <end position="594"/>
    </location>
</feature>
<dbReference type="Proteomes" id="UP001586593">
    <property type="component" value="Unassembled WGS sequence"/>
</dbReference>
<feature type="domain" description="SAP" evidence="21">
    <location>
        <begin position="611"/>
        <end position="645"/>
    </location>
</feature>
<dbReference type="SMART" id="SM00559">
    <property type="entry name" value="Ku78"/>
    <property type="match status" value="1"/>
</dbReference>
<dbReference type="InterPro" id="IPR003034">
    <property type="entry name" value="SAP_dom"/>
</dbReference>
<dbReference type="InterPro" id="IPR006164">
    <property type="entry name" value="DNA_bd_Ku70/Ku80"/>
</dbReference>